<dbReference type="Proteomes" id="UP000327148">
    <property type="component" value="Unassembled WGS sequence"/>
</dbReference>
<protein>
    <submittedName>
        <fullName evidence="7">8-oxo-dGTP diphosphatase</fullName>
    </submittedName>
</protein>
<dbReference type="InterPro" id="IPR000086">
    <property type="entry name" value="NUDIX_hydrolase_dom"/>
</dbReference>
<dbReference type="GO" id="GO:0046872">
    <property type="term" value="F:metal ion binding"/>
    <property type="evidence" value="ECO:0007669"/>
    <property type="project" value="UniProtKB-KW"/>
</dbReference>
<dbReference type="PROSITE" id="PS51462">
    <property type="entry name" value="NUDIX"/>
    <property type="match status" value="1"/>
</dbReference>
<dbReference type="CDD" id="cd18886">
    <property type="entry name" value="NUDIX_MutT_Nudt1"/>
    <property type="match status" value="1"/>
</dbReference>
<evidence type="ECO:0000256" key="2">
    <source>
        <dbReference type="ARBA" id="ARBA00005582"/>
    </source>
</evidence>
<keyword evidence="5" id="KW-0460">Magnesium</keyword>
<evidence type="ECO:0000256" key="5">
    <source>
        <dbReference type="ARBA" id="ARBA00022842"/>
    </source>
</evidence>
<proteinExistence type="inferred from homology"/>
<dbReference type="SUPFAM" id="SSF55811">
    <property type="entry name" value="Nudix"/>
    <property type="match status" value="1"/>
</dbReference>
<dbReference type="GO" id="GO:0008413">
    <property type="term" value="F:8-oxo-7,8-dihydroguanosine triphosphate pyrophosphatase activity"/>
    <property type="evidence" value="ECO:0007669"/>
    <property type="project" value="InterPro"/>
</dbReference>
<dbReference type="PROSITE" id="PS00893">
    <property type="entry name" value="NUDIX_BOX"/>
    <property type="match status" value="1"/>
</dbReference>
<dbReference type="Gene3D" id="3.90.79.10">
    <property type="entry name" value="Nucleoside Triphosphate Pyrophosphohydrolase"/>
    <property type="match status" value="1"/>
</dbReference>
<dbReference type="STRING" id="119206.AWM72_05785"/>
<evidence type="ECO:0000256" key="4">
    <source>
        <dbReference type="ARBA" id="ARBA00022801"/>
    </source>
</evidence>
<dbReference type="InterPro" id="IPR003562">
    <property type="entry name" value="Mutator_MutX_prot"/>
</dbReference>
<dbReference type="AlphaFoldDB" id="A0A5N1GPD4"/>
<dbReference type="PANTHER" id="PTHR43758">
    <property type="entry name" value="7,8-DIHYDRO-8-OXOGUANINE TRIPHOSPHATASE"/>
    <property type="match status" value="1"/>
</dbReference>
<sequence length="153" mass="17802">MQLTSLVYLIDGDEVLMLHRTKKANDINHNKWLGVGGKFEWGESPLECAQREVKEETGQELLEAQARGVVTFFYAEDDPLYIFLYTGRLASREVIQTYEGDLAWVARDQIPQLELWEGDRLFLKKLFESDQYIDMKLSYDAESRLLACEDFSH</sequence>
<dbReference type="GO" id="GO:0005737">
    <property type="term" value="C:cytoplasm"/>
    <property type="evidence" value="ECO:0007669"/>
    <property type="project" value="TreeGrafter"/>
</dbReference>
<comment type="caution">
    <text evidence="7">The sequence shown here is derived from an EMBL/GenBank/DDBJ whole genome shotgun (WGS) entry which is preliminary data.</text>
</comment>
<dbReference type="EMBL" id="VYWO01000001">
    <property type="protein sequence ID" value="KAA9302264.1"/>
    <property type="molecule type" value="Genomic_DNA"/>
</dbReference>
<name>A0A5N1GPD4_9LACT</name>
<dbReference type="GO" id="GO:0006281">
    <property type="term" value="P:DNA repair"/>
    <property type="evidence" value="ECO:0007669"/>
    <property type="project" value="InterPro"/>
</dbReference>
<dbReference type="PANTHER" id="PTHR43758:SF2">
    <property type="entry name" value="OXIDIZED PURINE NUCLEOSIDE TRIPHOSPHATE HYDROLASE"/>
    <property type="match status" value="1"/>
</dbReference>
<evidence type="ECO:0000313" key="7">
    <source>
        <dbReference type="EMBL" id="KAA9302264.1"/>
    </source>
</evidence>
<dbReference type="InterPro" id="IPR020084">
    <property type="entry name" value="NUDIX_hydrolase_CS"/>
</dbReference>
<evidence type="ECO:0000313" key="8">
    <source>
        <dbReference type="Proteomes" id="UP000327148"/>
    </source>
</evidence>
<organism evidence="7 8">
    <name type="scientific">Aerococcus sanguinicola</name>
    <dbReference type="NCBI Taxonomy" id="119206"/>
    <lineage>
        <taxon>Bacteria</taxon>
        <taxon>Bacillati</taxon>
        <taxon>Bacillota</taxon>
        <taxon>Bacilli</taxon>
        <taxon>Lactobacillales</taxon>
        <taxon>Aerococcaceae</taxon>
        <taxon>Aerococcus</taxon>
    </lineage>
</organism>
<keyword evidence="4" id="KW-0378">Hydrolase</keyword>
<dbReference type="OrthoDB" id="9804563at2"/>
<accession>A0A5N1GPD4</accession>
<keyword evidence="3" id="KW-0479">Metal-binding</keyword>
<evidence type="ECO:0000256" key="1">
    <source>
        <dbReference type="ARBA" id="ARBA00001946"/>
    </source>
</evidence>
<comment type="cofactor">
    <cofactor evidence="1">
        <name>Mg(2+)</name>
        <dbReference type="ChEBI" id="CHEBI:18420"/>
    </cofactor>
</comment>
<comment type="similarity">
    <text evidence="2">Belongs to the Nudix hydrolase family.</text>
</comment>
<dbReference type="RefSeq" id="WP_083290582.1">
    <property type="nucleotide sequence ID" value="NZ_VYWO01000001.1"/>
</dbReference>
<dbReference type="InterPro" id="IPR015797">
    <property type="entry name" value="NUDIX_hydrolase-like_dom_sf"/>
</dbReference>
<dbReference type="PRINTS" id="PR01402">
    <property type="entry name" value="MUTATORMUTX"/>
</dbReference>
<evidence type="ECO:0000256" key="3">
    <source>
        <dbReference type="ARBA" id="ARBA00022723"/>
    </source>
</evidence>
<reference evidence="7 8" key="1">
    <citation type="submission" date="2019-09" db="EMBL/GenBank/DDBJ databases">
        <title>Draft genome sequence assemblies of isolates from the urinary tract.</title>
        <authorList>
            <person name="Mores C.R."/>
            <person name="Putonti C."/>
            <person name="Wolfe A.J."/>
        </authorList>
    </citation>
    <scope>NUCLEOTIDE SEQUENCE [LARGE SCALE GENOMIC DNA]</scope>
    <source>
        <strain evidence="7 8">UMB623</strain>
    </source>
</reference>
<feature type="domain" description="Nudix hydrolase" evidence="6">
    <location>
        <begin position="1"/>
        <end position="128"/>
    </location>
</feature>
<dbReference type="Pfam" id="PF00293">
    <property type="entry name" value="NUDIX"/>
    <property type="match status" value="1"/>
</dbReference>
<gene>
    <name evidence="7" type="ORF">F6I03_03360</name>
</gene>
<evidence type="ECO:0000259" key="6">
    <source>
        <dbReference type="PROSITE" id="PS51462"/>
    </source>
</evidence>